<reference evidence="3" key="1">
    <citation type="submission" date="2020-05" db="EMBL/GenBank/DDBJ databases">
        <authorList>
            <person name="Chiriac C."/>
            <person name="Salcher M."/>
            <person name="Ghai R."/>
            <person name="Kavagutti S V."/>
        </authorList>
    </citation>
    <scope>NUCLEOTIDE SEQUENCE</scope>
</reference>
<sequence>MVRIERPNALDVEWSILDTGVGERGTIVCVHGNPTWGYLWKGFLETLSPEWRVIAVDQTGMGWSERSTPRTLETRIAELVAFCEQHTSGPLVIAAHDWGGPVALGAVSSLDVQAVILGNTGVGLPARTPMPPLIATARRFVDLSCRRSPVFVKGTAAMTEKRHREALRAPYQSAERRTAVAEFVADIPLSEADVSWNALQKSANNLSNLDVPLLLVWGGRDRVFHDRFLADLLQRAPHADVHRFPQAAHLVPLDEPMAAIASTWLENVLGTTPVAEQPAEGSSGSDSFVAITNGLLSRCNDDEVAFTDRNGAVSWKSLANEATDIARTLVRAGLSVGDRVAMLVPPSSDLLAASFGVWLAGGVLVVADSGLGARGLRTVLRGANPKWVFGTSKTLSVAKALGWTPGARMICTSRFPHAVSLTTHRSSTAVDLPELRPEFEAAVVHTSGSTGPAKPVRYRHGALAAQRNVIVESFTMSAEQGFLTSFAPFILLGPALGVPCVLPDIDVTKPAELDFDRFARVIESSRVDVAWLSPASARRIVETANGRTIELRLVMLAGAPISTQLASSIAAVTGADVRSPWGMTEAMPITDGVGATTSVVDGTNTGKPLAGAEVMVLSLDESTRQSLPNGEWGELAVHAPWIFDGYDQQWGTEQRSELVVKGQRFHRTGDLGLIDGNGDLHQLGRVQHALFMATRTVPSVLVEDPISTKLGRQVAAVGIGPVGTQVIAVVVQAEGKLRLASAEVTAQVRQCSVFEIAAVLEGELPVDIRHQSKVKREALAVTASEFLAGR</sequence>
<evidence type="ECO:0000259" key="2">
    <source>
        <dbReference type="Pfam" id="PF00561"/>
    </source>
</evidence>
<feature type="domain" description="AMP-dependent synthetase/ligase" evidence="1">
    <location>
        <begin position="301"/>
        <end position="646"/>
    </location>
</feature>
<dbReference type="InterPro" id="IPR000873">
    <property type="entry name" value="AMP-dep_synth/lig_dom"/>
</dbReference>
<dbReference type="InterPro" id="IPR029058">
    <property type="entry name" value="AB_hydrolase_fold"/>
</dbReference>
<dbReference type="Pfam" id="PF00561">
    <property type="entry name" value="Abhydrolase_1"/>
    <property type="match status" value="1"/>
</dbReference>
<gene>
    <name evidence="3" type="ORF">UFOPK1711_01776</name>
</gene>
<accession>A0A6J6FZP5</accession>
<dbReference type="EMBL" id="CAEZTR010000162">
    <property type="protein sequence ID" value="CAB4590128.1"/>
    <property type="molecule type" value="Genomic_DNA"/>
</dbReference>
<evidence type="ECO:0000313" key="3">
    <source>
        <dbReference type="EMBL" id="CAB4590128.1"/>
    </source>
</evidence>
<dbReference type="Gene3D" id="3.40.50.1820">
    <property type="entry name" value="alpha/beta hydrolase"/>
    <property type="match status" value="1"/>
</dbReference>
<dbReference type="Pfam" id="PF00501">
    <property type="entry name" value="AMP-binding"/>
    <property type="match status" value="1"/>
</dbReference>
<dbReference type="InterPro" id="IPR000073">
    <property type="entry name" value="AB_hydrolase_1"/>
</dbReference>
<dbReference type="Gene3D" id="3.40.50.12780">
    <property type="entry name" value="N-terminal domain of ligase-like"/>
    <property type="match status" value="1"/>
</dbReference>
<proteinExistence type="predicted"/>
<dbReference type="InterPro" id="IPR020845">
    <property type="entry name" value="AMP-binding_CS"/>
</dbReference>
<dbReference type="SUPFAM" id="SSF53474">
    <property type="entry name" value="alpha/beta-Hydrolases"/>
    <property type="match status" value="1"/>
</dbReference>
<dbReference type="PANTHER" id="PTHR43767:SF1">
    <property type="entry name" value="NONRIBOSOMAL PEPTIDE SYNTHASE PES1 (EUROFUNG)-RELATED"/>
    <property type="match status" value="1"/>
</dbReference>
<dbReference type="PROSITE" id="PS00455">
    <property type="entry name" value="AMP_BINDING"/>
    <property type="match status" value="1"/>
</dbReference>
<feature type="domain" description="AB hydrolase-1" evidence="2">
    <location>
        <begin position="26"/>
        <end position="256"/>
    </location>
</feature>
<protein>
    <submittedName>
        <fullName evidence="3">Unannotated protein</fullName>
    </submittedName>
</protein>
<name>A0A6J6FZP5_9ZZZZ</name>
<dbReference type="AlphaFoldDB" id="A0A6J6FZP5"/>
<dbReference type="InterPro" id="IPR050237">
    <property type="entry name" value="ATP-dep_AMP-bd_enzyme"/>
</dbReference>
<dbReference type="SUPFAM" id="SSF56801">
    <property type="entry name" value="Acetyl-CoA synthetase-like"/>
    <property type="match status" value="1"/>
</dbReference>
<organism evidence="3">
    <name type="scientific">freshwater metagenome</name>
    <dbReference type="NCBI Taxonomy" id="449393"/>
    <lineage>
        <taxon>unclassified sequences</taxon>
        <taxon>metagenomes</taxon>
        <taxon>ecological metagenomes</taxon>
    </lineage>
</organism>
<evidence type="ECO:0000259" key="1">
    <source>
        <dbReference type="Pfam" id="PF00501"/>
    </source>
</evidence>
<dbReference type="InterPro" id="IPR042099">
    <property type="entry name" value="ANL_N_sf"/>
</dbReference>
<dbReference type="PANTHER" id="PTHR43767">
    <property type="entry name" value="LONG-CHAIN-FATTY-ACID--COA LIGASE"/>
    <property type="match status" value="1"/>
</dbReference>